<evidence type="ECO:0000256" key="7">
    <source>
        <dbReference type="ARBA" id="ARBA00023176"/>
    </source>
</evidence>
<dbReference type="Pfam" id="PF07651">
    <property type="entry name" value="ANTH"/>
    <property type="match status" value="1"/>
</dbReference>
<dbReference type="PANTHER" id="PTHR22951:SF5">
    <property type="entry name" value="PHOSPHATIDYLINOSITOL-BINDING CLATHRIN ASSEMBLY PROTEIN LAP"/>
    <property type="match status" value="1"/>
</dbReference>
<dbReference type="AlphaFoldDB" id="A0A9W7M640"/>
<dbReference type="GO" id="GO:0000149">
    <property type="term" value="F:SNARE binding"/>
    <property type="evidence" value="ECO:0007669"/>
    <property type="project" value="TreeGrafter"/>
</dbReference>
<evidence type="ECO:0000256" key="3">
    <source>
        <dbReference type="ARBA" id="ARBA00004600"/>
    </source>
</evidence>
<dbReference type="GO" id="GO:0005905">
    <property type="term" value="C:clathrin-coated pit"/>
    <property type="evidence" value="ECO:0007669"/>
    <property type="project" value="UniProtKB-SubCell"/>
</dbReference>
<keyword evidence="12" id="KW-1185">Reference proteome</keyword>
<dbReference type="GO" id="GO:0032050">
    <property type="term" value="F:clathrin heavy chain binding"/>
    <property type="evidence" value="ECO:0007669"/>
    <property type="project" value="TreeGrafter"/>
</dbReference>
<dbReference type="InterPro" id="IPR013809">
    <property type="entry name" value="ENTH"/>
</dbReference>
<dbReference type="InterPro" id="IPR014712">
    <property type="entry name" value="ANTH_dom_sf"/>
</dbReference>
<dbReference type="InterPro" id="IPR011417">
    <property type="entry name" value="ANTH_dom"/>
</dbReference>
<dbReference type="GO" id="GO:0005794">
    <property type="term" value="C:Golgi apparatus"/>
    <property type="evidence" value="ECO:0007669"/>
    <property type="project" value="UniProtKB-SubCell"/>
</dbReference>
<gene>
    <name evidence="11" type="ORF">HRI_002579700</name>
</gene>
<dbReference type="InterPro" id="IPR045192">
    <property type="entry name" value="AP180-like"/>
</dbReference>
<evidence type="ECO:0000259" key="10">
    <source>
        <dbReference type="PROSITE" id="PS50942"/>
    </source>
</evidence>
<dbReference type="Gene3D" id="1.25.40.90">
    <property type="match status" value="1"/>
</dbReference>
<evidence type="ECO:0000256" key="4">
    <source>
        <dbReference type="ARBA" id="ARBA00022583"/>
    </source>
</evidence>
<proteinExistence type="predicted"/>
<dbReference type="GO" id="GO:0030136">
    <property type="term" value="C:clathrin-coated vesicle"/>
    <property type="evidence" value="ECO:0007669"/>
    <property type="project" value="UniProtKB-SubCell"/>
</dbReference>
<dbReference type="OrthoDB" id="44015at2759"/>
<keyword evidence="8" id="KW-0968">Cytoplasmic vesicle</keyword>
<dbReference type="PANTHER" id="PTHR22951">
    <property type="entry name" value="CLATHRIN ASSEMBLY PROTEIN"/>
    <property type="match status" value="1"/>
</dbReference>
<dbReference type="GO" id="GO:0005546">
    <property type="term" value="F:phosphatidylinositol-4,5-bisphosphate binding"/>
    <property type="evidence" value="ECO:0007669"/>
    <property type="project" value="TreeGrafter"/>
</dbReference>
<feature type="region of interest" description="Disordered" evidence="9">
    <location>
        <begin position="308"/>
        <end position="339"/>
    </location>
</feature>
<dbReference type="SMART" id="SM00273">
    <property type="entry name" value="ENTH"/>
    <property type="match status" value="1"/>
</dbReference>
<dbReference type="GO" id="GO:0072583">
    <property type="term" value="P:clathrin-dependent endocytosis"/>
    <property type="evidence" value="ECO:0007669"/>
    <property type="project" value="InterPro"/>
</dbReference>
<accession>A0A9W7M640</accession>
<keyword evidence="5" id="KW-0333">Golgi apparatus</keyword>
<dbReference type="EMBL" id="BSYR01000022">
    <property type="protein sequence ID" value="GMI89104.1"/>
    <property type="molecule type" value="Genomic_DNA"/>
</dbReference>
<dbReference type="Proteomes" id="UP001165190">
    <property type="component" value="Unassembled WGS sequence"/>
</dbReference>
<dbReference type="InterPro" id="IPR008942">
    <property type="entry name" value="ENTH_VHS"/>
</dbReference>
<reference evidence="11" key="1">
    <citation type="submission" date="2023-05" db="EMBL/GenBank/DDBJ databases">
        <title>Genome and transcriptome analyses reveal genes involved in the formation of fine ridges on petal epidermal cells in Hibiscus trionum.</title>
        <authorList>
            <person name="Koshimizu S."/>
            <person name="Masuda S."/>
            <person name="Ishii T."/>
            <person name="Shirasu K."/>
            <person name="Hoshino A."/>
            <person name="Arita M."/>
        </authorList>
    </citation>
    <scope>NUCLEOTIDE SEQUENCE</scope>
    <source>
        <strain evidence="11">Hamamatsu line</strain>
    </source>
</reference>
<evidence type="ECO:0000313" key="11">
    <source>
        <dbReference type="EMBL" id="GMI89104.1"/>
    </source>
</evidence>
<dbReference type="GO" id="GO:0006900">
    <property type="term" value="P:vesicle budding from membrane"/>
    <property type="evidence" value="ECO:0007669"/>
    <property type="project" value="TreeGrafter"/>
</dbReference>
<evidence type="ECO:0000256" key="8">
    <source>
        <dbReference type="ARBA" id="ARBA00023329"/>
    </source>
</evidence>
<dbReference type="PROSITE" id="PS50942">
    <property type="entry name" value="ENTH"/>
    <property type="match status" value="1"/>
</dbReference>
<evidence type="ECO:0000256" key="1">
    <source>
        <dbReference type="ARBA" id="ARBA00004132"/>
    </source>
</evidence>
<evidence type="ECO:0000256" key="6">
    <source>
        <dbReference type="ARBA" id="ARBA00023136"/>
    </source>
</evidence>
<dbReference type="Gene3D" id="1.20.58.150">
    <property type="entry name" value="ANTH domain"/>
    <property type="match status" value="1"/>
</dbReference>
<keyword evidence="7" id="KW-0168">Coated pit</keyword>
<comment type="subcellular location">
    <subcellularLocation>
        <location evidence="1">Cytoplasmic vesicle</location>
        <location evidence="1">Clathrin-coated vesicle</location>
    </subcellularLocation>
    <subcellularLocation>
        <location evidence="2">Golgi apparatus</location>
    </subcellularLocation>
    <subcellularLocation>
        <location evidence="3">Membrane</location>
        <location evidence="3">Clathrin-coated pit</location>
    </subcellularLocation>
</comment>
<evidence type="ECO:0000256" key="9">
    <source>
        <dbReference type="SAM" id="MobiDB-lite"/>
    </source>
</evidence>
<dbReference type="SUPFAM" id="SSF89009">
    <property type="entry name" value="GAT-like domain"/>
    <property type="match status" value="1"/>
</dbReference>
<feature type="domain" description="ENTH" evidence="10">
    <location>
        <begin position="24"/>
        <end position="161"/>
    </location>
</feature>
<sequence length="523" mass="59810">MGTWETLKKAYGTLKDQTRIGLAKVNSNFKELDIAIVKATNHVECPPKERHVRKIFAATSASRPQADTSYCIRALAKRLSKTRSWIVATKILILIHRTLREGDSAFRDELLNYTHRRSFLRLSHFRYGSSRIARDCSAWVRTYALFLDERLQCFRVLQYDIEAESLIKSASVSPSKAQGRTMTSEELMDELSALQQLLSCLISCRPKGAVCNIFLIQYALALVLKESYKICCAINDRIMNLVDVVFEMSQDDAVKALDIYKRAGQQVKDLDEFCECCKGLELAKNIQFPRLRQPPPSFIATMEEHVKGTPETSFVRSEYGQREKASSPAPQGEAEERRKQEVNEVLINQQEKKKLEEPQQLISTEAVEIEKSNASALAIIPSETNSAIQDLSEQWELALFTTPRNNTTHVVESTMANGFDKLLLNSLYEDESIRKQKEVTNAGYGYEGMAIVQNPLQQQMMLQQQHMILQQQRQQSMFLMMMVPYQYPQQLQIQHTSYFSPFGDPSYNILPNSISPQQKHMLH</sequence>
<dbReference type="CDD" id="cd16987">
    <property type="entry name" value="ANTH_N_AP180_plant"/>
    <property type="match status" value="1"/>
</dbReference>
<protein>
    <recommendedName>
        <fullName evidence="10">ENTH domain-containing protein</fullName>
    </recommendedName>
</protein>
<dbReference type="InterPro" id="IPR048050">
    <property type="entry name" value="ANTH_N_plant"/>
</dbReference>
<dbReference type="SUPFAM" id="SSF48464">
    <property type="entry name" value="ENTH/VHS domain"/>
    <property type="match status" value="1"/>
</dbReference>
<keyword evidence="6" id="KW-0472">Membrane</keyword>
<organism evidence="11 12">
    <name type="scientific">Hibiscus trionum</name>
    <name type="common">Flower of an hour</name>
    <dbReference type="NCBI Taxonomy" id="183268"/>
    <lineage>
        <taxon>Eukaryota</taxon>
        <taxon>Viridiplantae</taxon>
        <taxon>Streptophyta</taxon>
        <taxon>Embryophyta</taxon>
        <taxon>Tracheophyta</taxon>
        <taxon>Spermatophyta</taxon>
        <taxon>Magnoliopsida</taxon>
        <taxon>eudicotyledons</taxon>
        <taxon>Gunneridae</taxon>
        <taxon>Pentapetalae</taxon>
        <taxon>rosids</taxon>
        <taxon>malvids</taxon>
        <taxon>Malvales</taxon>
        <taxon>Malvaceae</taxon>
        <taxon>Malvoideae</taxon>
        <taxon>Hibiscus</taxon>
    </lineage>
</organism>
<evidence type="ECO:0000256" key="2">
    <source>
        <dbReference type="ARBA" id="ARBA00004555"/>
    </source>
</evidence>
<keyword evidence="4" id="KW-0254">Endocytosis</keyword>
<evidence type="ECO:0000256" key="5">
    <source>
        <dbReference type="ARBA" id="ARBA00023034"/>
    </source>
</evidence>
<dbReference type="GO" id="GO:0005545">
    <property type="term" value="F:1-phosphatidylinositol binding"/>
    <property type="evidence" value="ECO:0007669"/>
    <property type="project" value="InterPro"/>
</dbReference>
<evidence type="ECO:0000313" key="12">
    <source>
        <dbReference type="Proteomes" id="UP001165190"/>
    </source>
</evidence>
<comment type="caution">
    <text evidence="11">The sequence shown here is derived from an EMBL/GenBank/DDBJ whole genome shotgun (WGS) entry which is preliminary data.</text>
</comment>
<dbReference type="GO" id="GO:0048268">
    <property type="term" value="P:clathrin coat assembly"/>
    <property type="evidence" value="ECO:0007669"/>
    <property type="project" value="InterPro"/>
</dbReference>
<name>A0A9W7M640_HIBTR</name>